<dbReference type="AlphaFoldDB" id="A0A239ATU6"/>
<evidence type="ECO:0000313" key="4">
    <source>
        <dbReference type="Proteomes" id="UP000198324"/>
    </source>
</evidence>
<dbReference type="Gene3D" id="3.40.50.2300">
    <property type="match status" value="1"/>
</dbReference>
<dbReference type="SUPFAM" id="SSF52788">
    <property type="entry name" value="Phosphotyrosine protein phosphatases I"/>
    <property type="match status" value="1"/>
</dbReference>
<dbReference type="PANTHER" id="PTHR43428:SF1">
    <property type="entry name" value="ARSENATE REDUCTASE"/>
    <property type="match status" value="1"/>
</dbReference>
<proteinExistence type="predicted"/>
<dbReference type="Pfam" id="PF01451">
    <property type="entry name" value="LMWPc"/>
    <property type="match status" value="1"/>
</dbReference>
<name>A0A239ATU6_9BACT</name>
<evidence type="ECO:0000313" key="3">
    <source>
        <dbReference type="EMBL" id="SNR98403.1"/>
    </source>
</evidence>
<reference evidence="3 4" key="1">
    <citation type="submission" date="2017-06" db="EMBL/GenBank/DDBJ databases">
        <authorList>
            <person name="Kim H.J."/>
            <person name="Triplett B.A."/>
        </authorList>
    </citation>
    <scope>NUCLEOTIDE SEQUENCE [LARGE SCALE GENOMIC DNA]</scope>
    <source>
        <strain evidence="3 4">DSM 13116</strain>
    </source>
</reference>
<dbReference type="RefSeq" id="WP_235641580.1">
    <property type="nucleotide sequence ID" value="NZ_FZOC01000004.1"/>
</dbReference>
<keyword evidence="1" id="KW-0059">Arsenical resistance</keyword>
<dbReference type="InterPro" id="IPR036196">
    <property type="entry name" value="Ptyr_pPase_sf"/>
</dbReference>
<organism evidence="3 4">
    <name type="scientific">Humidesulfovibrio mexicanus</name>
    <dbReference type="NCBI Taxonomy" id="147047"/>
    <lineage>
        <taxon>Bacteria</taxon>
        <taxon>Pseudomonadati</taxon>
        <taxon>Thermodesulfobacteriota</taxon>
        <taxon>Desulfovibrionia</taxon>
        <taxon>Desulfovibrionales</taxon>
        <taxon>Desulfovibrionaceae</taxon>
        <taxon>Humidesulfovibrio</taxon>
    </lineage>
</organism>
<accession>A0A239ATU6</accession>
<dbReference type="InterPro" id="IPR023485">
    <property type="entry name" value="Ptyr_pPase"/>
</dbReference>
<dbReference type="CDD" id="cd16345">
    <property type="entry name" value="LMWP_ArsC"/>
    <property type="match status" value="1"/>
</dbReference>
<dbReference type="SMART" id="SM00226">
    <property type="entry name" value="LMWPc"/>
    <property type="match status" value="1"/>
</dbReference>
<keyword evidence="4" id="KW-1185">Reference proteome</keyword>
<evidence type="ECO:0000259" key="2">
    <source>
        <dbReference type="SMART" id="SM00226"/>
    </source>
</evidence>
<dbReference type="Proteomes" id="UP000198324">
    <property type="component" value="Unassembled WGS sequence"/>
</dbReference>
<dbReference type="GO" id="GO:0046685">
    <property type="term" value="P:response to arsenic-containing substance"/>
    <property type="evidence" value="ECO:0007669"/>
    <property type="project" value="UniProtKB-KW"/>
</dbReference>
<gene>
    <name evidence="3" type="ORF">SAMN04488503_2183</name>
</gene>
<dbReference type="EMBL" id="FZOC01000004">
    <property type="protein sequence ID" value="SNR98403.1"/>
    <property type="molecule type" value="Genomic_DNA"/>
</dbReference>
<sequence>MTPDAMRKTRVLFVCGQNSARSQMAEALLDHLAGDRFEAHSAGLEPAPVNPLAVAVMAERGIDISAKRSKLVGEAVAELAARGETFDAVITVCSKAAGRCPFVPGVAVTERWSFDDPGAMDGPEAERLARTRAVRDDIEAAIRAWVSGRG</sequence>
<feature type="domain" description="Phosphotyrosine protein phosphatase I" evidence="2">
    <location>
        <begin position="9"/>
        <end position="148"/>
    </location>
</feature>
<protein>
    <submittedName>
        <fullName evidence="3">Protein tyrosine phosphatase</fullName>
    </submittedName>
</protein>
<evidence type="ECO:0000256" key="1">
    <source>
        <dbReference type="ARBA" id="ARBA00022849"/>
    </source>
</evidence>
<dbReference type="PANTHER" id="PTHR43428">
    <property type="entry name" value="ARSENATE REDUCTASE"/>
    <property type="match status" value="1"/>
</dbReference>